<evidence type="ECO:0000313" key="10">
    <source>
        <dbReference type="Proteomes" id="UP000295818"/>
    </source>
</evidence>
<feature type="domain" description="RNA polymerase sigma-70 region 2" evidence="7">
    <location>
        <begin position="22"/>
        <end position="83"/>
    </location>
</feature>
<dbReference type="EMBL" id="SLWM01000023">
    <property type="protein sequence ID" value="TCO13260.1"/>
    <property type="molecule type" value="Genomic_DNA"/>
</dbReference>
<comment type="similarity">
    <text evidence="1 6">Belongs to the sigma-70 factor family. ECF subfamily.</text>
</comment>
<dbReference type="Pfam" id="PF04542">
    <property type="entry name" value="Sigma70_r2"/>
    <property type="match status" value="1"/>
</dbReference>
<dbReference type="InterPro" id="IPR036388">
    <property type="entry name" value="WH-like_DNA-bd_sf"/>
</dbReference>
<gene>
    <name evidence="9" type="ORF">EV644_12392</name>
</gene>
<evidence type="ECO:0000313" key="9">
    <source>
        <dbReference type="EMBL" id="TCO13260.1"/>
    </source>
</evidence>
<dbReference type="InterPro" id="IPR014284">
    <property type="entry name" value="RNA_pol_sigma-70_dom"/>
</dbReference>
<keyword evidence="5 6" id="KW-0804">Transcription</keyword>
<dbReference type="SUPFAM" id="SSF88659">
    <property type="entry name" value="Sigma3 and sigma4 domains of RNA polymerase sigma factors"/>
    <property type="match status" value="1"/>
</dbReference>
<evidence type="ECO:0000256" key="6">
    <source>
        <dbReference type="RuleBase" id="RU000716"/>
    </source>
</evidence>
<dbReference type="SUPFAM" id="SSF88946">
    <property type="entry name" value="Sigma2 domain of RNA polymerase sigma factors"/>
    <property type="match status" value="1"/>
</dbReference>
<evidence type="ECO:0000259" key="7">
    <source>
        <dbReference type="Pfam" id="PF04542"/>
    </source>
</evidence>
<evidence type="ECO:0000256" key="4">
    <source>
        <dbReference type="ARBA" id="ARBA00023125"/>
    </source>
</evidence>
<dbReference type="InterPro" id="IPR013324">
    <property type="entry name" value="RNA_pol_sigma_r3/r4-like"/>
</dbReference>
<feature type="domain" description="RNA polymerase sigma factor 70 region 4 type 2" evidence="8">
    <location>
        <begin position="120"/>
        <end position="172"/>
    </location>
</feature>
<dbReference type="RefSeq" id="WP_132194871.1">
    <property type="nucleotide sequence ID" value="NZ_SLWM01000023.1"/>
</dbReference>
<organism evidence="9 10">
    <name type="scientific">Kribbella orskensis</name>
    <dbReference type="NCBI Taxonomy" id="2512216"/>
    <lineage>
        <taxon>Bacteria</taxon>
        <taxon>Bacillati</taxon>
        <taxon>Actinomycetota</taxon>
        <taxon>Actinomycetes</taxon>
        <taxon>Propionibacteriales</taxon>
        <taxon>Kribbellaceae</taxon>
        <taxon>Kribbella</taxon>
    </lineage>
</organism>
<keyword evidence="3 6" id="KW-0731">Sigma factor</keyword>
<name>A0ABY2BA42_9ACTN</name>
<protein>
    <recommendedName>
        <fullName evidence="6">RNA polymerase sigma factor</fullName>
    </recommendedName>
</protein>
<dbReference type="NCBIfam" id="TIGR02937">
    <property type="entry name" value="sigma70-ECF"/>
    <property type="match status" value="1"/>
</dbReference>
<evidence type="ECO:0000256" key="3">
    <source>
        <dbReference type="ARBA" id="ARBA00023082"/>
    </source>
</evidence>
<dbReference type="InterPro" id="IPR007627">
    <property type="entry name" value="RNA_pol_sigma70_r2"/>
</dbReference>
<keyword evidence="4 6" id="KW-0238">DNA-binding</keyword>
<dbReference type="CDD" id="cd06171">
    <property type="entry name" value="Sigma70_r4"/>
    <property type="match status" value="1"/>
</dbReference>
<dbReference type="InterPro" id="IPR039425">
    <property type="entry name" value="RNA_pol_sigma-70-like"/>
</dbReference>
<evidence type="ECO:0000256" key="1">
    <source>
        <dbReference type="ARBA" id="ARBA00010641"/>
    </source>
</evidence>
<reference evidence="9 10" key="1">
    <citation type="journal article" date="2015" name="Stand. Genomic Sci.">
        <title>Genomic Encyclopedia of Bacterial and Archaeal Type Strains, Phase III: the genomes of soil and plant-associated and newly described type strains.</title>
        <authorList>
            <person name="Whitman W.B."/>
            <person name="Woyke T."/>
            <person name="Klenk H.P."/>
            <person name="Zhou Y."/>
            <person name="Lilburn T.G."/>
            <person name="Beck B.J."/>
            <person name="De Vos P."/>
            <person name="Vandamme P."/>
            <person name="Eisen J.A."/>
            <person name="Garrity G."/>
            <person name="Hugenholtz P."/>
            <person name="Kyrpides N.C."/>
        </authorList>
    </citation>
    <scope>NUCLEOTIDE SEQUENCE [LARGE SCALE GENOMIC DNA]</scope>
    <source>
        <strain evidence="9 10">VKM Ac-2538</strain>
    </source>
</reference>
<dbReference type="InterPro" id="IPR000838">
    <property type="entry name" value="RNA_pol_sigma70_ECF_CS"/>
</dbReference>
<dbReference type="PANTHER" id="PTHR43133:SF59">
    <property type="entry name" value="ECF RNA POLYMERASE SIGMA FACTOR SIGR"/>
    <property type="match status" value="1"/>
</dbReference>
<dbReference type="Pfam" id="PF08281">
    <property type="entry name" value="Sigma70_r4_2"/>
    <property type="match status" value="1"/>
</dbReference>
<dbReference type="PROSITE" id="PS01063">
    <property type="entry name" value="SIGMA70_ECF"/>
    <property type="match status" value="1"/>
</dbReference>
<evidence type="ECO:0000259" key="8">
    <source>
        <dbReference type="Pfam" id="PF08281"/>
    </source>
</evidence>
<proteinExistence type="inferred from homology"/>
<keyword evidence="2 6" id="KW-0805">Transcription regulation</keyword>
<evidence type="ECO:0000256" key="2">
    <source>
        <dbReference type="ARBA" id="ARBA00023015"/>
    </source>
</evidence>
<dbReference type="Gene3D" id="1.10.10.10">
    <property type="entry name" value="Winged helix-like DNA-binding domain superfamily/Winged helix DNA-binding domain"/>
    <property type="match status" value="1"/>
</dbReference>
<sequence>MVRSVCSPQELKDLFEAEAVPLRPRLYVAAVRLTRNPADAEDLLQETYLRAYRGFSGFEPGTNLTAWLYRILRNTFINSYHKRLREPRTIPEDWYPSTKAAQRDVEPSAETTVIDSIPGQRLQEALASLPERYRRVVLLFDVEGFSSKEIAGIVGIPRGTVMSRLHRGRKALKERLQPPVCAL</sequence>
<accession>A0ABY2BA42</accession>
<comment type="caution">
    <text evidence="9">The sequence shown here is derived from an EMBL/GenBank/DDBJ whole genome shotgun (WGS) entry which is preliminary data.</text>
</comment>
<dbReference type="InterPro" id="IPR013249">
    <property type="entry name" value="RNA_pol_sigma70_r4_t2"/>
</dbReference>
<dbReference type="PANTHER" id="PTHR43133">
    <property type="entry name" value="RNA POLYMERASE ECF-TYPE SIGMA FACTO"/>
    <property type="match status" value="1"/>
</dbReference>
<dbReference type="Gene3D" id="1.10.1740.10">
    <property type="match status" value="1"/>
</dbReference>
<dbReference type="InterPro" id="IPR013325">
    <property type="entry name" value="RNA_pol_sigma_r2"/>
</dbReference>
<dbReference type="Proteomes" id="UP000295818">
    <property type="component" value="Unassembled WGS sequence"/>
</dbReference>
<keyword evidence="10" id="KW-1185">Reference proteome</keyword>
<evidence type="ECO:0000256" key="5">
    <source>
        <dbReference type="ARBA" id="ARBA00023163"/>
    </source>
</evidence>